<evidence type="ECO:0000313" key="2">
    <source>
        <dbReference type="EMBL" id="KQH82024.1"/>
    </source>
</evidence>
<gene>
    <name evidence="1" type="ORF">A3L14_07245</name>
    <name evidence="2" type="ORF">AMR53_08020</name>
    <name evidence="3" type="ORF">SAMN05216170_0500</name>
</gene>
<name>A0A0Q2UMW7_9EURY</name>
<dbReference type="SUPFAM" id="SSF75169">
    <property type="entry name" value="DsrEFH-like"/>
    <property type="match status" value="1"/>
</dbReference>
<dbReference type="STRING" id="277988.SAMN05216170_0500"/>
<dbReference type="PATRIC" id="fig|277988.4.peg.1688"/>
<evidence type="ECO:0000313" key="6">
    <source>
        <dbReference type="Proteomes" id="UP000250136"/>
    </source>
</evidence>
<proteinExistence type="predicted"/>
<dbReference type="AlphaFoldDB" id="A0A0Q2UMW7"/>
<dbReference type="InterPro" id="IPR027396">
    <property type="entry name" value="DsrEFH-like"/>
</dbReference>
<reference evidence="1 6" key="2">
    <citation type="submission" date="2016-04" db="EMBL/GenBank/DDBJ databases">
        <title>Complete genome sequence of Thermococcus thioreducens type strain OGL-20P.</title>
        <authorList>
            <person name="Oger P.M."/>
        </authorList>
    </citation>
    <scope>NUCLEOTIDE SEQUENCE [LARGE SCALE GENOMIC DNA]</scope>
    <source>
        <strain evidence="1 6">OGL-20P</strain>
    </source>
</reference>
<evidence type="ECO:0000313" key="5">
    <source>
        <dbReference type="Proteomes" id="UP000182125"/>
    </source>
</evidence>
<protein>
    <recommendedName>
        <fullName evidence="7">DsrE family protein</fullName>
    </recommendedName>
</protein>
<organism evidence="2 4">
    <name type="scientific">Thermococcus thioreducens</name>
    <dbReference type="NCBI Taxonomy" id="277988"/>
    <lineage>
        <taxon>Archaea</taxon>
        <taxon>Methanobacteriati</taxon>
        <taxon>Methanobacteriota</taxon>
        <taxon>Thermococci</taxon>
        <taxon>Thermococcales</taxon>
        <taxon>Thermococcaceae</taxon>
        <taxon>Thermococcus</taxon>
    </lineage>
</organism>
<dbReference type="EMBL" id="LIXN01000013">
    <property type="protein sequence ID" value="KQH82024.1"/>
    <property type="molecule type" value="Genomic_DNA"/>
</dbReference>
<evidence type="ECO:0008006" key="7">
    <source>
        <dbReference type="Google" id="ProtNLM"/>
    </source>
</evidence>
<dbReference type="GeneID" id="33334207"/>
<dbReference type="OrthoDB" id="41780at2157"/>
<dbReference type="Proteomes" id="UP000250136">
    <property type="component" value="Chromosome"/>
</dbReference>
<dbReference type="EMBL" id="CP015105">
    <property type="protein sequence ID" value="ASJ12692.1"/>
    <property type="molecule type" value="Genomic_DNA"/>
</dbReference>
<dbReference type="RefSeq" id="WP_055429759.1">
    <property type="nucleotide sequence ID" value="NZ_CP015105.1"/>
</dbReference>
<dbReference type="KEGG" id="ttd:A3L14_07245"/>
<dbReference type="Proteomes" id="UP000182125">
    <property type="component" value="Unassembled WGS sequence"/>
</dbReference>
<reference evidence="2 4" key="1">
    <citation type="submission" date="2015-08" db="EMBL/GenBank/DDBJ databases">
        <title>Thermococcus thioreducens DSM 14981 genome sequencing.</title>
        <authorList>
            <person name="Hong S.-J."/>
            <person name="Kim M.-C."/>
            <person name="Shin J.-H."/>
        </authorList>
    </citation>
    <scope>NUCLEOTIDE SEQUENCE [LARGE SCALE GENOMIC DNA]</scope>
    <source>
        <strain evidence="2 4">DSM 14981</strain>
    </source>
</reference>
<reference evidence="3 5" key="3">
    <citation type="submission" date="2016-10" db="EMBL/GenBank/DDBJ databases">
        <authorList>
            <person name="de Groot N.N."/>
        </authorList>
    </citation>
    <scope>NUCLEOTIDE SEQUENCE [LARGE SCALE GENOMIC DNA]</scope>
    <source>
        <strain evidence="3 5">OGL-20</strain>
    </source>
</reference>
<accession>A0A0Q2UMW7</accession>
<dbReference type="Proteomes" id="UP000051862">
    <property type="component" value="Unassembled WGS sequence"/>
</dbReference>
<keyword evidence="6" id="KW-1185">Reference proteome</keyword>
<dbReference type="EMBL" id="FOIW01000001">
    <property type="protein sequence ID" value="SEV86644.1"/>
    <property type="molecule type" value="Genomic_DNA"/>
</dbReference>
<dbReference type="Gene3D" id="3.40.1260.10">
    <property type="entry name" value="DsrEFH-like"/>
    <property type="match status" value="1"/>
</dbReference>
<evidence type="ECO:0000313" key="4">
    <source>
        <dbReference type="Proteomes" id="UP000051862"/>
    </source>
</evidence>
<evidence type="ECO:0000313" key="3">
    <source>
        <dbReference type="EMBL" id="SEV86644.1"/>
    </source>
</evidence>
<sequence>MVKVLVIITSPDERALPGFMWAVNAIKNGWAEDVEVILFGPAERAVAEGDGLFIQWIKKLAEMGRTPTACRRLAEVEGFVGPLEEYTKVEYVGRIIAERLEEGYVPMTF</sequence>
<evidence type="ECO:0000313" key="1">
    <source>
        <dbReference type="EMBL" id="ASJ12692.1"/>
    </source>
</evidence>